<dbReference type="OrthoDB" id="5977668at2759"/>
<dbReference type="InterPro" id="IPR026669">
    <property type="entry name" value="Arsenite_MeTrfase-like"/>
</dbReference>
<evidence type="ECO:0000313" key="2">
    <source>
        <dbReference type="EMBL" id="KAJ8434856.1"/>
    </source>
</evidence>
<gene>
    <name evidence="2" type="ORF">Cgig2_022135</name>
</gene>
<dbReference type="CDD" id="cd02440">
    <property type="entry name" value="AdoMet_MTases"/>
    <property type="match status" value="1"/>
</dbReference>
<feature type="domain" description="Amine oxidase" evidence="1">
    <location>
        <begin position="28"/>
        <end position="242"/>
    </location>
</feature>
<dbReference type="Gene3D" id="1.10.3110.10">
    <property type="entry name" value="protoporphyrinogen ix oxidase, domain 3"/>
    <property type="match status" value="1"/>
</dbReference>
<dbReference type="InterPro" id="IPR036188">
    <property type="entry name" value="FAD/NAD-bd_sf"/>
</dbReference>
<evidence type="ECO:0000259" key="1">
    <source>
        <dbReference type="Pfam" id="PF01593"/>
    </source>
</evidence>
<organism evidence="2 3">
    <name type="scientific">Carnegiea gigantea</name>
    <dbReference type="NCBI Taxonomy" id="171969"/>
    <lineage>
        <taxon>Eukaryota</taxon>
        <taxon>Viridiplantae</taxon>
        <taxon>Streptophyta</taxon>
        <taxon>Embryophyta</taxon>
        <taxon>Tracheophyta</taxon>
        <taxon>Spermatophyta</taxon>
        <taxon>Magnoliopsida</taxon>
        <taxon>eudicotyledons</taxon>
        <taxon>Gunneridae</taxon>
        <taxon>Pentapetalae</taxon>
        <taxon>Caryophyllales</taxon>
        <taxon>Cactineae</taxon>
        <taxon>Cactaceae</taxon>
        <taxon>Cactoideae</taxon>
        <taxon>Echinocereeae</taxon>
        <taxon>Carnegiea</taxon>
    </lineage>
</organism>
<dbReference type="Gene3D" id="3.50.50.60">
    <property type="entry name" value="FAD/NAD(P)-binding domain"/>
    <property type="match status" value="2"/>
</dbReference>
<evidence type="ECO:0000313" key="3">
    <source>
        <dbReference type="Proteomes" id="UP001153076"/>
    </source>
</evidence>
<dbReference type="Pfam" id="PF01593">
    <property type="entry name" value="Amino_oxidase"/>
    <property type="match status" value="1"/>
</dbReference>
<name>A0A9Q1K1R7_9CARY</name>
<reference evidence="2" key="1">
    <citation type="submission" date="2022-04" db="EMBL/GenBank/DDBJ databases">
        <title>Carnegiea gigantea Genome sequencing and assembly v2.</title>
        <authorList>
            <person name="Copetti D."/>
            <person name="Sanderson M.J."/>
            <person name="Burquez A."/>
            <person name="Wojciechowski M.F."/>
        </authorList>
    </citation>
    <scope>NUCLEOTIDE SEQUENCE</scope>
    <source>
        <strain evidence="2">SGP5-SGP5p</strain>
        <tissue evidence="2">Aerial part</tissue>
    </source>
</reference>
<sequence>MRRVAVIGGGISGLGAAYELAKTGVTFPHMTELFDSLGIDTEASDVSFSVTLDKGLDVEWRTLDGLRSLFAQKSNLVNPSFWKMLGELKKLKDDAIMYLEGHENNQDMDHSESLGHFIKSRGYSEYFQKAYLVPICASIWSCSPDRVMDLSAFSVLSFCCCYHLLQLSGHPQWHTVTGRSHHYVKKVSVTLRDELEVRGCQIKTSCEVHSVSTSDNGCILSYGNGSQDAYDGCIMAVPAPDAIKILGEEATHDEMRILGAFHDIILHHDKAFMPQNSAAWCAWNFLGSTNGEVFLTYWLNVLQNISKTSLPFLMTLNPPHQPKNVLLKWSTWHLVPSAAAAKASLEFDGIQGKRGIWFSEAYHGNGSHEDGLKAGMITAHAVLGRSFNFLKNPKQMVPSWTEAAARQYVIRFFKRFISAGCLILLEEGGAALTFEGSEKRCTWKSTLRVHNPRFYWKIAAEADLGFADAFVSGDVSVVDKNDGLMNFFMVILANLYLYPPASEIEKRRSGGWRRPILSTAAIASAKYFYRHVSRRNSITLARQNIAHHYDLARLEKDHELLDIGCGWGWFGIEAVKKTGCRYTGITLSEEQLKFAEQRAKEAGLQDRIRYLLCDYRELPSTHKYDRIIAIEMLEHVGHEYYEDFFRKCESFLADDGVVVIQVISIPDQRYDEHIRSSDFMREYLFPGGCLPSMSRLTSAMAASSRLFKIRALGFEEKFLRVWEYYFDYCAAGYMARIIADYQIILSRQGNLTAFRFPNASIPSAHSYNLFCGQVTFPHMTELFDGLGIDMEASNMSFSVSLDNGLVDWGSQHGLRSLFAQKSNLVKPSFWKMLRELEKFKDDTIMYLEKHENNQDLDRGETLGHFIKSRGCSECFQKAYLLREELEVQGWQINASCEVLSVLTSDSDAFSGCVLCCGNGSQDVYEGCIMAVPAPVALRILGEEATHDEMRTLGAFQYTYRHGFCFLMILDCL</sequence>
<accession>A0A9Q1K1R7</accession>
<keyword evidence="3" id="KW-1185">Reference proteome</keyword>
<dbReference type="GO" id="GO:0016491">
    <property type="term" value="F:oxidoreductase activity"/>
    <property type="evidence" value="ECO:0007669"/>
    <property type="project" value="InterPro"/>
</dbReference>
<dbReference type="Proteomes" id="UP001153076">
    <property type="component" value="Unassembled WGS sequence"/>
</dbReference>
<dbReference type="InterPro" id="IPR029063">
    <property type="entry name" value="SAM-dependent_MTases_sf"/>
</dbReference>
<dbReference type="Gene3D" id="3.40.50.150">
    <property type="entry name" value="Vaccinia Virus protein VP39"/>
    <property type="match status" value="1"/>
</dbReference>
<dbReference type="EMBL" id="JAKOGI010000448">
    <property type="protein sequence ID" value="KAJ8434856.1"/>
    <property type="molecule type" value="Genomic_DNA"/>
</dbReference>
<dbReference type="Gene3D" id="3.90.660.20">
    <property type="entry name" value="Protoporphyrinogen oxidase, mitochondrial, domain 2"/>
    <property type="match status" value="1"/>
</dbReference>
<protein>
    <recommendedName>
        <fullName evidence="1">Amine oxidase domain-containing protein</fullName>
    </recommendedName>
</protein>
<proteinExistence type="predicted"/>
<dbReference type="GO" id="GO:0008168">
    <property type="term" value="F:methyltransferase activity"/>
    <property type="evidence" value="ECO:0007669"/>
    <property type="project" value="TreeGrafter"/>
</dbReference>
<dbReference type="PANTHER" id="PTHR43675:SF30">
    <property type="entry name" value="CYCLOPROPANE-FATTY-ACYL-PHOSPHOLIPID SYNTHASE"/>
    <property type="match status" value="1"/>
</dbReference>
<dbReference type="PANTHER" id="PTHR43675">
    <property type="entry name" value="ARSENITE METHYLTRANSFERASE"/>
    <property type="match status" value="1"/>
</dbReference>
<dbReference type="Pfam" id="PF02353">
    <property type="entry name" value="CMAS"/>
    <property type="match status" value="1"/>
</dbReference>
<dbReference type="SUPFAM" id="SSF51905">
    <property type="entry name" value="FAD/NAD(P)-binding domain"/>
    <property type="match status" value="1"/>
</dbReference>
<dbReference type="AlphaFoldDB" id="A0A9Q1K1R7"/>
<comment type="caution">
    <text evidence="2">The sequence shown here is derived from an EMBL/GenBank/DDBJ whole genome shotgun (WGS) entry which is preliminary data.</text>
</comment>
<dbReference type="SUPFAM" id="SSF53335">
    <property type="entry name" value="S-adenosyl-L-methionine-dependent methyltransferases"/>
    <property type="match status" value="1"/>
</dbReference>
<dbReference type="InterPro" id="IPR002937">
    <property type="entry name" value="Amino_oxidase"/>
</dbReference>